<dbReference type="Pfam" id="PF02152">
    <property type="entry name" value="FolB"/>
    <property type="match status" value="1"/>
</dbReference>
<dbReference type="EMBL" id="JADWYR010000001">
    <property type="protein sequence ID" value="MBG9374811.1"/>
    <property type="molecule type" value="Genomic_DNA"/>
</dbReference>
<evidence type="ECO:0000313" key="9">
    <source>
        <dbReference type="Proteomes" id="UP000628448"/>
    </source>
</evidence>
<evidence type="ECO:0000256" key="5">
    <source>
        <dbReference type="ARBA" id="ARBA00023239"/>
    </source>
</evidence>
<organism evidence="8 9">
    <name type="scientific">Panacibacter microcysteis</name>
    <dbReference type="NCBI Taxonomy" id="2793269"/>
    <lineage>
        <taxon>Bacteria</taxon>
        <taxon>Pseudomonadati</taxon>
        <taxon>Bacteroidota</taxon>
        <taxon>Chitinophagia</taxon>
        <taxon>Chitinophagales</taxon>
        <taxon>Chitinophagaceae</taxon>
        <taxon>Panacibacter</taxon>
    </lineage>
</organism>
<sequence length="118" mass="13175">MLTIELTGLRFHAFHGLYKEEKKIGGDYEVNVTVQHLPKKIPVQHIDDTIDYSVVYNLVNELMQKPEPLLETVASAIATKILNKFSQAEEVSVSVTKLNPPIIAFQGSVGVKCVLKKQ</sequence>
<dbReference type="AlphaFoldDB" id="A0A931E3C5"/>
<dbReference type="EC" id="4.1.2.25" evidence="6"/>
<dbReference type="RefSeq" id="WP_196988903.1">
    <property type="nucleotide sequence ID" value="NZ_JADWYR010000001.1"/>
</dbReference>
<comment type="pathway">
    <text evidence="2 6">Cofactor biosynthesis; tetrahydrofolate biosynthesis; 2-amino-4-hydroxy-6-hydroxymethyl-7,8-dihydropteridine diphosphate from 7,8-dihydroneopterin triphosphate: step 3/4.</text>
</comment>
<dbReference type="PANTHER" id="PTHR42844">
    <property type="entry name" value="DIHYDRONEOPTERIN ALDOLASE 1-RELATED"/>
    <property type="match status" value="1"/>
</dbReference>
<evidence type="ECO:0000259" key="7">
    <source>
        <dbReference type="SMART" id="SM00905"/>
    </source>
</evidence>
<dbReference type="InterPro" id="IPR043133">
    <property type="entry name" value="GTP-CH-I_C/QueF"/>
</dbReference>
<evidence type="ECO:0000313" key="8">
    <source>
        <dbReference type="EMBL" id="MBG9374811.1"/>
    </source>
</evidence>
<comment type="catalytic activity">
    <reaction evidence="1 6">
        <text>7,8-dihydroneopterin = 6-hydroxymethyl-7,8-dihydropterin + glycolaldehyde</text>
        <dbReference type="Rhea" id="RHEA:10540"/>
        <dbReference type="ChEBI" id="CHEBI:17001"/>
        <dbReference type="ChEBI" id="CHEBI:17071"/>
        <dbReference type="ChEBI" id="CHEBI:44841"/>
        <dbReference type="EC" id="4.1.2.25"/>
    </reaction>
</comment>
<keyword evidence="5 6" id="KW-0456">Lyase</keyword>
<dbReference type="Gene3D" id="3.30.1130.10">
    <property type="match status" value="1"/>
</dbReference>
<dbReference type="GO" id="GO:0005737">
    <property type="term" value="C:cytoplasm"/>
    <property type="evidence" value="ECO:0007669"/>
    <property type="project" value="TreeGrafter"/>
</dbReference>
<gene>
    <name evidence="8" type="primary">folB</name>
    <name evidence="8" type="ORF">I5907_01080</name>
</gene>
<evidence type="ECO:0000256" key="6">
    <source>
        <dbReference type="RuleBase" id="RU362079"/>
    </source>
</evidence>
<feature type="domain" description="Dihydroneopterin aldolase/epimerase" evidence="7">
    <location>
        <begin position="4"/>
        <end position="115"/>
    </location>
</feature>
<dbReference type="GO" id="GO:0004150">
    <property type="term" value="F:dihydroneopterin aldolase activity"/>
    <property type="evidence" value="ECO:0007669"/>
    <property type="project" value="UniProtKB-UniRule"/>
</dbReference>
<protein>
    <recommendedName>
        <fullName evidence="6">7,8-dihydroneopterin aldolase</fullName>
        <ecNumber evidence="6">4.1.2.25</ecNumber>
    </recommendedName>
</protein>
<dbReference type="SMART" id="SM00905">
    <property type="entry name" value="FolB"/>
    <property type="match status" value="1"/>
</dbReference>
<dbReference type="GO" id="GO:0046656">
    <property type="term" value="P:folic acid biosynthetic process"/>
    <property type="evidence" value="ECO:0007669"/>
    <property type="project" value="UniProtKB-UniRule"/>
</dbReference>
<dbReference type="SUPFAM" id="SSF55620">
    <property type="entry name" value="Tetrahydrobiopterin biosynthesis enzymes-like"/>
    <property type="match status" value="1"/>
</dbReference>
<evidence type="ECO:0000256" key="3">
    <source>
        <dbReference type="ARBA" id="ARBA00005708"/>
    </source>
</evidence>
<dbReference type="PANTHER" id="PTHR42844:SF1">
    <property type="entry name" value="DIHYDRONEOPTERIN ALDOLASE 1-RELATED"/>
    <property type="match status" value="1"/>
</dbReference>
<evidence type="ECO:0000256" key="2">
    <source>
        <dbReference type="ARBA" id="ARBA00005013"/>
    </source>
</evidence>
<dbReference type="Proteomes" id="UP000628448">
    <property type="component" value="Unassembled WGS sequence"/>
</dbReference>
<evidence type="ECO:0000256" key="1">
    <source>
        <dbReference type="ARBA" id="ARBA00001353"/>
    </source>
</evidence>
<evidence type="ECO:0000256" key="4">
    <source>
        <dbReference type="ARBA" id="ARBA00022909"/>
    </source>
</evidence>
<accession>A0A931E3C5</accession>
<dbReference type="NCBIfam" id="TIGR00526">
    <property type="entry name" value="folB_dom"/>
    <property type="match status" value="1"/>
</dbReference>
<keyword evidence="9" id="KW-1185">Reference proteome</keyword>
<comment type="similarity">
    <text evidence="3 6">Belongs to the DHNA family.</text>
</comment>
<dbReference type="GO" id="GO:0046654">
    <property type="term" value="P:tetrahydrofolate biosynthetic process"/>
    <property type="evidence" value="ECO:0007669"/>
    <property type="project" value="UniProtKB-UniRule"/>
</dbReference>
<comment type="caution">
    <text evidence="8">The sequence shown here is derived from an EMBL/GenBank/DDBJ whole genome shotgun (WGS) entry which is preliminary data.</text>
</comment>
<dbReference type="InterPro" id="IPR006156">
    <property type="entry name" value="Dihydroneopterin_aldolase"/>
</dbReference>
<reference evidence="8" key="1">
    <citation type="submission" date="2020-11" db="EMBL/GenBank/DDBJ databases">
        <title>Bacterial whole genome sequence for Panacibacter sp. DH6.</title>
        <authorList>
            <person name="Le V."/>
            <person name="Ko S."/>
            <person name="Ahn C.-Y."/>
            <person name="Oh H.-M."/>
        </authorList>
    </citation>
    <scope>NUCLEOTIDE SEQUENCE</scope>
    <source>
        <strain evidence="8">DH6</strain>
    </source>
</reference>
<dbReference type="InterPro" id="IPR006157">
    <property type="entry name" value="FolB_dom"/>
</dbReference>
<keyword evidence="4 6" id="KW-0289">Folate biosynthesis</keyword>
<dbReference type="NCBIfam" id="TIGR00525">
    <property type="entry name" value="folB"/>
    <property type="match status" value="1"/>
</dbReference>
<proteinExistence type="inferred from homology"/>
<comment type="function">
    <text evidence="6">Catalyzes the conversion of 7,8-dihydroneopterin to 6-hydroxymethyl-7,8-dihydropterin.</text>
</comment>
<name>A0A931E3C5_9BACT</name>